<comment type="caution">
    <text evidence="1">The sequence shown here is derived from an EMBL/GenBank/DDBJ whole genome shotgun (WGS) entry which is preliminary data.</text>
</comment>
<evidence type="ECO:0000313" key="2">
    <source>
        <dbReference type="Proteomes" id="UP000271974"/>
    </source>
</evidence>
<proteinExistence type="predicted"/>
<organism evidence="1 2">
    <name type="scientific">Elysia chlorotica</name>
    <name type="common">Eastern emerald elysia</name>
    <name type="synonym">Sea slug</name>
    <dbReference type="NCBI Taxonomy" id="188477"/>
    <lineage>
        <taxon>Eukaryota</taxon>
        <taxon>Metazoa</taxon>
        <taxon>Spiralia</taxon>
        <taxon>Lophotrochozoa</taxon>
        <taxon>Mollusca</taxon>
        <taxon>Gastropoda</taxon>
        <taxon>Heterobranchia</taxon>
        <taxon>Euthyneura</taxon>
        <taxon>Panpulmonata</taxon>
        <taxon>Sacoglossa</taxon>
        <taxon>Placobranchoidea</taxon>
        <taxon>Plakobranchidae</taxon>
        <taxon>Elysia</taxon>
    </lineage>
</organism>
<gene>
    <name evidence="1" type="ORF">EGW08_004001</name>
</gene>
<dbReference type="AlphaFoldDB" id="A0A3S1BH71"/>
<reference evidence="1 2" key="1">
    <citation type="submission" date="2019-01" db="EMBL/GenBank/DDBJ databases">
        <title>A draft genome assembly of the solar-powered sea slug Elysia chlorotica.</title>
        <authorList>
            <person name="Cai H."/>
            <person name="Li Q."/>
            <person name="Fang X."/>
            <person name="Li J."/>
            <person name="Curtis N.E."/>
            <person name="Altenburger A."/>
            <person name="Shibata T."/>
            <person name="Feng M."/>
            <person name="Maeda T."/>
            <person name="Schwartz J.A."/>
            <person name="Shigenobu S."/>
            <person name="Lundholm N."/>
            <person name="Nishiyama T."/>
            <person name="Yang H."/>
            <person name="Hasebe M."/>
            <person name="Li S."/>
            <person name="Pierce S.K."/>
            <person name="Wang J."/>
        </authorList>
    </citation>
    <scope>NUCLEOTIDE SEQUENCE [LARGE SCALE GENOMIC DNA]</scope>
    <source>
        <strain evidence="1">EC2010</strain>
        <tissue evidence="1">Whole organism of an adult</tissue>
    </source>
</reference>
<dbReference type="Proteomes" id="UP000271974">
    <property type="component" value="Unassembled WGS sequence"/>
</dbReference>
<dbReference type="EMBL" id="RQTK01000089">
    <property type="protein sequence ID" value="RUS88235.1"/>
    <property type="molecule type" value="Genomic_DNA"/>
</dbReference>
<sequence length="156" mass="18069">MENSEHHGYGWTSLTMDIIHTMDISDSDDKDSDVLHSSIQAVLIITDNVLTINHPQNWPELCSGYNTNRNKGNIMAIATHNEYFFSNKPKRITFSKFRCRLVKFEPVQIRNINKKITKLIFDINTDILSKSNSKMAPYRDFLKMDSSEEHWCVGLT</sequence>
<protein>
    <submittedName>
        <fullName evidence="1">Uncharacterized protein</fullName>
    </submittedName>
</protein>
<keyword evidence="2" id="KW-1185">Reference proteome</keyword>
<evidence type="ECO:0000313" key="1">
    <source>
        <dbReference type="EMBL" id="RUS88235.1"/>
    </source>
</evidence>
<accession>A0A3S1BH71</accession>
<name>A0A3S1BH71_ELYCH</name>